<evidence type="ECO:0000313" key="2">
    <source>
        <dbReference type="Proteomes" id="UP001283361"/>
    </source>
</evidence>
<protein>
    <submittedName>
        <fullName evidence="1">Uncharacterized protein</fullName>
    </submittedName>
</protein>
<sequence length="134" mass="14479">MVLSLSTSGGHGLTRAFTFDLCQSPASGPCLGSSSSEQSRELLSFYWTCTDCSTSVNLCRCLFDVLLFLRVPNLRESVLYFVRLSRTGHSVIAGLCLVRLSRTGHSVIAGLCLVRSSRTGHSVIAGLYVGSRRS</sequence>
<dbReference type="AlphaFoldDB" id="A0AAE1DCV2"/>
<dbReference type="Proteomes" id="UP001283361">
    <property type="component" value="Unassembled WGS sequence"/>
</dbReference>
<comment type="caution">
    <text evidence="1">The sequence shown here is derived from an EMBL/GenBank/DDBJ whole genome shotgun (WGS) entry which is preliminary data.</text>
</comment>
<keyword evidence="2" id="KW-1185">Reference proteome</keyword>
<evidence type="ECO:0000313" key="1">
    <source>
        <dbReference type="EMBL" id="KAK3765841.1"/>
    </source>
</evidence>
<gene>
    <name evidence="1" type="ORF">RRG08_026308</name>
</gene>
<proteinExistence type="predicted"/>
<accession>A0AAE1DCV2</accession>
<reference evidence="1" key="1">
    <citation type="journal article" date="2023" name="G3 (Bethesda)">
        <title>A reference genome for the long-term kleptoplast-retaining sea slug Elysia crispata morphotype clarki.</title>
        <authorList>
            <person name="Eastman K.E."/>
            <person name="Pendleton A.L."/>
            <person name="Shaikh M.A."/>
            <person name="Suttiyut T."/>
            <person name="Ogas R."/>
            <person name="Tomko P."/>
            <person name="Gavelis G."/>
            <person name="Widhalm J.R."/>
            <person name="Wisecaver J.H."/>
        </authorList>
    </citation>
    <scope>NUCLEOTIDE SEQUENCE</scope>
    <source>
        <strain evidence="1">ECLA1</strain>
    </source>
</reference>
<name>A0AAE1DCV2_9GAST</name>
<organism evidence="1 2">
    <name type="scientific">Elysia crispata</name>
    <name type="common">lettuce slug</name>
    <dbReference type="NCBI Taxonomy" id="231223"/>
    <lineage>
        <taxon>Eukaryota</taxon>
        <taxon>Metazoa</taxon>
        <taxon>Spiralia</taxon>
        <taxon>Lophotrochozoa</taxon>
        <taxon>Mollusca</taxon>
        <taxon>Gastropoda</taxon>
        <taxon>Heterobranchia</taxon>
        <taxon>Euthyneura</taxon>
        <taxon>Panpulmonata</taxon>
        <taxon>Sacoglossa</taxon>
        <taxon>Placobranchoidea</taxon>
        <taxon>Plakobranchidae</taxon>
        <taxon>Elysia</taxon>
    </lineage>
</organism>
<dbReference type="EMBL" id="JAWDGP010004277">
    <property type="protein sequence ID" value="KAK3765841.1"/>
    <property type="molecule type" value="Genomic_DNA"/>
</dbReference>